<dbReference type="AlphaFoldDB" id="A0ABC9U2B9"/>
<reference evidence="1 2" key="1">
    <citation type="submission" date="2013-07" db="EMBL/GenBank/DDBJ databases">
        <authorList>
            <person name="Weinstock G."/>
            <person name="Sodergren E."/>
            <person name="Wylie T."/>
            <person name="Fulton L."/>
            <person name="Fulton R."/>
            <person name="Fronick C."/>
            <person name="O'Laughlin M."/>
            <person name="Godfrey J."/>
            <person name="Miner T."/>
            <person name="Herter B."/>
            <person name="Appelbaum E."/>
            <person name="Cordes M."/>
            <person name="Lek S."/>
            <person name="Wollam A."/>
            <person name="Pepin K.H."/>
            <person name="Palsikar V.B."/>
            <person name="Mitreva M."/>
            <person name="Wilson R.K."/>
        </authorList>
    </citation>
    <scope>NUCLEOTIDE SEQUENCE [LARGE SCALE GENOMIC DNA]</scope>
    <source>
        <strain evidence="1 2">ATCC 14940</strain>
    </source>
</reference>
<organism evidence="1 2">
    <name type="scientific">[Clostridium] symbiosum ATCC 14940</name>
    <dbReference type="NCBI Taxonomy" id="411472"/>
    <lineage>
        <taxon>Bacteria</taxon>
        <taxon>Bacillati</taxon>
        <taxon>Bacillota</taxon>
        <taxon>Clostridia</taxon>
        <taxon>Lachnospirales</taxon>
        <taxon>Lachnospiraceae</taxon>
        <taxon>Otoolea</taxon>
    </lineage>
</organism>
<accession>A0ABC9U2B9</accession>
<proteinExistence type="predicted"/>
<sequence length="53" mass="6496">MLNGQSKEILKYNKRLKIIKATCRYNKDYLKHLIMETSYQNNDGWYFFAQNME</sequence>
<comment type="caution">
    <text evidence="1">The sequence shown here is derived from an EMBL/GenBank/DDBJ whole genome shotgun (WGS) entry which is preliminary data.</text>
</comment>
<dbReference type="Proteomes" id="UP000016491">
    <property type="component" value="Unassembled WGS sequence"/>
</dbReference>
<gene>
    <name evidence="1" type="ORF">CLOSYM_00666</name>
</gene>
<evidence type="ECO:0000313" key="1">
    <source>
        <dbReference type="EMBL" id="ERI79813.1"/>
    </source>
</evidence>
<evidence type="ECO:0000313" key="2">
    <source>
        <dbReference type="Proteomes" id="UP000016491"/>
    </source>
</evidence>
<protein>
    <submittedName>
        <fullName evidence="1">Uncharacterized protein</fullName>
    </submittedName>
</protein>
<dbReference type="EMBL" id="AWSU01000053">
    <property type="protein sequence ID" value="ERI79813.1"/>
    <property type="molecule type" value="Genomic_DNA"/>
</dbReference>
<name>A0ABC9U2B9_CLOSY</name>